<dbReference type="RefSeq" id="XP_071939042.1">
    <property type="nucleotide sequence ID" value="XM_072082941.1"/>
</dbReference>
<dbReference type="InterPro" id="IPR036397">
    <property type="entry name" value="RNaseH_sf"/>
</dbReference>
<reference evidence="10" key="1">
    <citation type="submission" date="2025-08" db="UniProtKB">
        <authorList>
            <consortium name="RefSeq"/>
        </authorList>
    </citation>
    <scope>IDENTIFICATION</scope>
    <source>
        <tissue evidence="10">Leaves</tissue>
    </source>
</reference>
<dbReference type="InterPro" id="IPR041373">
    <property type="entry name" value="RT_RNaseH"/>
</dbReference>
<keyword evidence="5" id="KW-0378">Hydrolase</keyword>
<keyword evidence="1" id="KW-0808">Transferase</keyword>
<dbReference type="Pfam" id="PF13456">
    <property type="entry name" value="RVT_3"/>
    <property type="match status" value="1"/>
</dbReference>
<dbReference type="InterPro" id="IPR002156">
    <property type="entry name" value="RNaseH_domain"/>
</dbReference>
<keyword evidence="9" id="KW-1185">Reference proteome</keyword>
<name>A0ABM4X4T8_COFAR</name>
<organism evidence="9 10">
    <name type="scientific">Coffea arabica</name>
    <name type="common">Arabian coffee</name>
    <dbReference type="NCBI Taxonomy" id="13443"/>
    <lineage>
        <taxon>Eukaryota</taxon>
        <taxon>Viridiplantae</taxon>
        <taxon>Streptophyta</taxon>
        <taxon>Embryophyta</taxon>
        <taxon>Tracheophyta</taxon>
        <taxon>Spermatophyta</taxon>
        <taxon>Magnoliopsida</taxon>
        <taxon>eudicotyledons</taxon>
        <taxon>Gunneridae</taxon>
        <taxon>Pentapetalae</taxon>
        <taxon>asterids</taxon>
        <taxon>lamiids</taxon>
        <taxon>Gentianales</taxon>
        <taxon>Rubiaceae</taxon>
        <taxon>Ixoroideae</taxon>
        <taxon>Gardenieae complex</taxon>
        <taxon>Bertiereae - Coffeeae clade</taxon>
        <taxon>Coffeeae</taxon>
        <taxon>Coffea</taxon>
    </lineage>
</organism>
<gene>
    <name evidence="10" type="primary">LOC140037808</name>
</gene>
<feature type="domain" description="RNase H type-1" evidence="7">
    <location>
        <begin position="163"/>
        <end position="251"/>
    </location>
</feature>
<evidence type="ECO:0000256" key="6">
    <source>
        <dbReference type="ARBA" id="ARBA00022918"/>
    </source>
</evidence>
<evidence type="ECO:0000256" key="3">
    <source>
        <dbReference type="ARBA" id="ARBA00022722"/>
    </source>
</evidence>
<dbReference type="Pfam" id="PF17917">
    <property type="entry name" value="RT_RNaseH"/>
    <property type="match status" value="1"/>
</dbReference>
<evidence type="ECO:0000259" key="7">
    <source>
        <dbReference type="Pfam" id="PF13456"/>
    </source>
</evidence>
<evidence type="ECO:0008006" key="11">
    <source>
        <dbReference type="Google" id="ProtNLM"/>
    </source>
</evidence>
<evidence type="ECO:0000256" key="5">
    <source>
        <dbReference type="ARBA" id="ARBA00022801"/>
    </source>
</evidence>
<accession>A0ABM4X4T8</accession>
<proteinExistence type="predicted"/>
<evidence type="ECO:0000256" key="2">
    <source>
        <dbReference type="ARBA" id="ARBA00022695"/>
    </source>
</evidence>
<evidence type="ECO:0000256" key="4">
    <source>
        <dbReference type="ARBA" id="ARBA00022759"/>
    </source>
</evidence>
<keyword evidence="4" id="KW-0255">Endonuclease</keyword>
<keyword evidence="2" id="KW-0548">Nucleotidyltransferase</keyword>
<feature type="domain" description="Reverse transcriptase RNase H-like" evidence="8">
    <location>
        <begin position="19"/>
        <end position="116"/>
    </location>
</feature>
<keyword evidence="3" id="KW-0540">Nuclease</keyword>
<evidence type="ECO:0000259" key="8">
    <source>
        <dbReference type="Pfam" id="PF17917"/>
    </source>
</evidence>
<sequence length="286" mass="32918">MKEYLHHFSTLTSPRPGGRLYLYLSAADEAVSAMLIREEGVQILIYYVSWVLRRPETRYAQAEKFVLALIHAARRLKSYFLAHPIFLRTDQPLRQVLLCPETAGHLTKWIIELGEYDLSYESRTAIKTQALADFLADLTFSGVKETTSTYAEPQRWILYVDGSSNTSNNEVEYEAVIANLQLARRFGARHILVNSDFQLVVCQILGEYEVREEVMQRYLSKIHQLTAHFDSFEIQRVPQLQNKRIDALSRLAFTSFSDLTKTVLVEVLAEPGYLEEIVCLVYPEDT</sequence>
<dbReference type="PANTHER" id="PTHR48475:SF2">
    <property type="entry name" value="RIBONUCLEASE H"/>
    <property type="match status" value="1"/>
</dbReference>
<evidence type="ECO:0000313" key="9">
    <source>
        <dbReference type="Proteomes" id="UP001652660"/>
    </source>
</evidence>
<dbReference type="SUPFAM" id="SSF56672">
    <property type="entry name" value="DNA/RNA polymerases"/>
    <property type="match status" value="1"/>
</dbReference>
<dbReference type="InterPro" id="IPR012337">
    <property type="entry name" value="RNaseH-like_sf"/>
</dbReference>
<dbReference type="Proteomes" id="UP001652660">
    <property type="component" value="Chromosome 3c"/>
</dbReference>
<dbReference type="GeneID" id="140037808"/>
<dbReference type="PANTHER" id="PTHR48475">
    <property type="entry name" value="RIBONUCLEASE H"/>
    <property type="match status" value="1"/>
</dbReference>
<dbReference type="InterPro" id="IPR043502">
    <property type="entry name" value="DNA/RNA_pol_sf"/>
</dbReference>
<evidence type="ECO:0000313" key="10">
    <source>
        <dbReference type="RefSeq" id="XP_071939042.1"/>
    </source>
</evidence>
<protein>
    <recommendedName>
        <fullName evidence="11">RNase H type-1 domain-containing protein</fullName>
    </recommendedName>
</protein>
<dbReference type="SUPFAM" id="SSF53098">
    <property type="entry name" value="Ribonuclease H-like"/>
    <property type="match status" value="1"/>
</dbReference>
<keyword evidence="6" id="KW-0695">RNA-directed DNA polymerase</keyword>
<evidence type="ECO:0000256" key="1">
    <source>
        <dbReference type="ARBA" id="ARBA00022679"/>
    </source>
</evidence>
<dbReference type="CDD" id="cd09279">
    <property type="entry name" value="RNase_HI_like"/>
    <property type="match status" value="1"/>
</dbReference>
<dbReference type="Gene3D" id="3.30.420.10">
    <property type="entry name" value="Ribonuclease H-like superfamily/Ribonuclease H"/>
    <property type="match status" value="1"/>
</dbReference>